<dbReference type="AlphaFoldDB" id="A0A1J5Q690"/>
<accession>A0A1J5Q690</accession>
<evidence type="ECO:0000313" key="1">
    <source>
        <dbReference type="EMBL" id="OIQ72979.1"/>
    </source>
</evidence>
<name>A0A1J5Q690_9ZZZZ</name>
<dbReference type="EMBL" id="MLJW01003050">
    <property type="protein sequence ID" value="OIQ72979.1"/>
    <property type="molecule type" value="Genomic_DNA"/>
</dbReference>
<gene>
    <name evidence="1" type="ORF">GALL_453870</name>
</gene>
<proteinExistence type="predicted"/>
<sequence length="177" mass="18795">MILQAAHAVVVGGQEDQAILLETRLIATGLQNLSSALDSEALATTAEGSVRRQHHKAQLPVIGNVPAGRENVDAAKHAGGKALLHTIANGGEHVLFVLEAAFALLHFPAQVRAGIEPEAVISAVQIVESVAQSTQRVLVNTNLLIRLRHTQDDALKLKTSHHLTRSGRRATQENGAC</sequence>
<protein>
    <submittedName>
        <fullName evidence="1">Uncharacterized protein</fullName>
    </submittedName>
</protein>
<reference evidence="1" key="1">
    <citation type="submission" date="2016-10" db="EMBL/GenBank/DDBJ databases">
        <title>Sequence of Gallionella enrichment culture.</title>
        <authorList>
            <person name="Poehlein A."/>
            <person name="Muehling M."/>
            <person name="Daniel R."/>
        </authorList>
    </citation>
    <scope>NUCLEOTIDE SEQUENCE</scope>
</reference>
<comment type="caution">
    <text evidence="1">The sequence shown here is derived from an EMBL/GenBank/DDBJ whole genome shotgun (WGS) entry which is preliminary data.</text>
</comment>
<organism evidence="1">
    <name type="scientific">mine drainage metagenome</name>
    <dbReference type="NCBI Taxonomy" id="410659"/>
    <lineage>
        <taxon>unclassified sequences</taxon>
        <taxon>metagenomes</taxon>
        <taxon>ecological metagenomes</taxon>
    </lineage>
</organism>